<evidence type="ECO:0000256" key="1">
    <source>
        <dbReference type="ARBA" id="ARBA00004236"/>
    </source>
</evidence>
<dbReference type="FunFam" id="2.60.40.10:FF:000328">
    <property type="entry name" value="CLUMA_CG000981, isoform A"/>
    <property type="match status" value="1"/>
</dbReference>
<dbReference type="SMART" id="SM00408">
    <property type="entry name" value="IGc2"/>
    <property type="match status" value="3"/>
</dbReference>
<keyword evidence="5 10" id="KW-0472">Membrane</keyword>
<evidence type="ECO:0000313" key="13">
    <source>
        <dbReference type="EMBL" id="KAK5639556.1"/>
    </source>
</evidence>
<keyword evidence="2" id="KW-1003">Cell membrane</keyword>
<evidence type="ECO:0000256" key="6">
    <source>
        <dbReference type="ARBA" id="ARBA00023157"/>
    </source>
</evidence>
<evidence type="ECO:0000256" key="5">
    <source>
        <dbReference type="ARBA" id="ARBA00023136"/>
    </source>
</evidence>
<dbReference type="InterPro" id="IPR007110">
    <property type="entry name" value="Ig-like_dom"/>
</dbReference>
<feature type="domain" description="Ig-like" evidence="12">
    <location>
        <begin position="32"/>
        <end position="129"/>
    </location>
</feature>
<dbReference type="GO" id="GO:0043005">
    <property type="term" value="C:neuron projection"/>
    <property type="evidence" value="ECO:0007669"/>
    <property type="project" value="TreeGrafter"/>
</dbReference>
<feature type="chain" id="PRO_5042875367" description="Ig-like domain-containing protein" evidence="11">
    <location>
        <begin position="26"/>
        <end position="416"/>
    </location>
</feature>
<evidence type="ECO:0000256" key="4">
    <source>
        <dbReference type="ARBA" id="ARBA00022737"/>
    </source>
</evidence>
<dbReference type="AlphaFoldDB" id="A0AAN7V6X2"/>
<dbReference type="InterPro" id="IPR051170">
    <property type="entry name" value="Neural/epithelial_adhesion"/>
</dbReference>
<gene>
    <name evidence="13" type="ORF">RI129_012048</name>
</gene>
<dbReference type="InterPro" id="IPR003599">
    <property type="entry name" value="Ig_sub"/>
</dbReference>
<dbReference type="SUPFAM" id="SSF48726">
    <property type="entry name" value="Immunoglobulin"/>
    <property type="match status" value="3"/>
</dbReference>
<dbReference type="Pfam" id="PF13927">
    <property type="entry name" value="Ig_3"/>
    <property type="match status" value="2"/>
</dbReference>
<dbReference type="Proteomes" id="UP001329430">
    <property type="component" value="Chromosome 9"/>
</dbReference>
<dbReference type="Gene3D" id="2.60.40.10">
    <property type="entry name" value="Immunoglobulins"/>
    <property type="match status" value="3"/>
</dbReference>
<evidence type="ECO:0000259" key="12">
    <source>
        <dbReference type="PROSITE" id="PS50835"/>
    </source>
</evidence>
<feature type="region of interest" description="Disordered" evidence="9">
    <location>
        <begin position="354"/>
        <end position="391"/>
    </location>
</feature>
<dbReference type="InterPro" id="IPR003598">
    <property type="entry name" value="Ig_sub2"/>
</dbReference>
<feature type="transmembrane region" description="Helical" evidence="10">
    <location>
        <begin position="397"/>
        <end position="415"/>
    </location>
</feature>
<feature type="domain" description="Ig-like" evidence="12">
    <location>
        <begin position="228"/>
        <end position="323"/>
    </location>
</feature>
<evidence type="ECO:0000256" key="2">
    <source>
        <dbReference type="ARBA" id="ARBA00022475"/>
    </source>
</evidence>
<keyword evidence="8" id="KW-0393">Immunoglobulin domain</keyword>
<name>A0AAN7V6X2_9COLE</name>
<dbReference type="InterPro" id="IPR013098">
    <property type="entry name" value="Ig_I-set"/>
</dbReference>
<accession>A0AAN7V6X2</accession>
<protein>
    <recommendedName>
        <fullName evidence="12">Ig-like domain-containing protein</fullName>
    </recommendedName>
</protein>
<keyword evidence="4" id="KW-0677">Repeat</keyword>
<keyword evidence="10" id="KW-0812">Transmembrane</keyword>
<evidence type="ECO:0000256" key="3">
    <source>
        <dbReference type="ARBA" id="ARBA00022729"/>
    </source>
</evidence>
<dbReference type="PANTHER" id="PTHR12231">
    <property type="entry name" value="CTX-RELATED TYPE I TRANSMEMBRANE PROTEIN"/>
    <property type="match status" value="1"/>
</dbReference>
<evidence type="ECO:0000256" key="8">
    <source>
        <dbReference type="ARBA" id="ARBA00023319"/>
    </source>
</evidence>
<keyword evidence="6" id="KW-1015">Disulfide bond</keyword>
<dbReference type="Pfam" id="PF07679">
    <property type="entry name" value="I-set"/>
    <property type="match status" value="1"/>
</dbReference>
<evidence type="ECO:0000256" key="7">
    <source>
        <dbReference type="ARBA" id="ARBA00023180"/>
    </source>
</evidence>
<reference evidence="13 14" key="1">
    <citation type="journal article" date="2024" name="Insects">
        <title>An Improved Chromosome-Level Genome Assembly of the Firefly Pyrocoelia pectoralis.</title>
        <authorList>
            <person name="Fu X."/>
            <person name="Meyer-Rochow V.B."/>
            <person name="Ballantyne L."/>
            <person name="Zhu X."/>
        </authorList>
    </citation>
    <scope>NUCLEOTIDE SEQUENCE [LARGE SCALE GENOMIC DNA]</scope>
    <source>
        <strain evidence="13">XCY_ONT2</strain>
    </source>
</reference>
<evidence type="ECO:0000256" key="9">
    <source>
        <dbReference type="SAM" id="MobiDB-lite"/>
    </source>
</evidence>
<comment type="subcellular location">
    <subcellularLocation>
        <location evidence="1">Cell membrane</location>
    </subcellularLocation>
</comment>
<organism evidence="13 14">
    <name type="scientific">Pyrocoelia pectoralis</name>
    <dbReference type="NCBI Taxonomy" id="417401"/>
    <lineage>
        <taxon>Eukaryota</taxon>
        <taxon>Metazoa</taxon>
        <taxon>Ecdysozoa</taxon>
        <taxon>Arthropoda</taxon>
        <taxon>Hexapoda</taxon>
        <taxon>Insecta</taxon>
        <taxon>Pterygota</taxon>
        <taxon>Neoptera</taxon>
        <taxon>Endopterygota</taxon>
        <taxon>Coleoptera</taxon>
        <taxon>Polyphaga</taxon>
        <taxon>Elateriformia</taxon>
        <taxon>Elateroidea</taxon>
        <taxon>Lampyridae</taxon>
        <taxon>Lampyrinae</taxon>
        <taxon>Pyrocoelia</taxon>
    </lineage>
</organism>
<dbReference type="SMART" id="SM00409">
    <property type="entry name" value="IG"/>
    <property type="match status" value="3"/>
</dbReference>
<keyword evidence="7" id="KW-0325">Glycoprotein</keyword>
<dbReference type="PROSITE" id="PS50835">
    <property type="entry name" value="IG_LIKE"/>
    <property type="match status" value="3"/>
</dbReference>
<dbReference type="InterPro" id="IPR013783">
    <property type="entry name" value="Ig-like_fold"/>
</dbReference>
<dbReference type="PANTHER" id="PTHR12231:SF255">
    <property type="entry name" value="DPR-INTERACTING PROTEIN ALPHA, ISOFORM A"/>
    <property type="match status" value="1"/>
</dbReference>
<feature type="signal peptide" evidence="11">
    <location>
        <begin position="1"/>
        <end position="25"/>
    </location>
</feature>
<dbReference type="GO" id="GO:0005886">
    <property type="term" value="C:plasma membrane"/>
    <property type="evidence" value="ECO:0007669"/>
    <property type="project" value="UniProtKB-SubCell"/>
</dbReference>
<keyword evidence="14" id="KW-1185">Reference proteome</keyword>
<proteinExistence type="predicted"/>
<feature type="domain" description="Ig-like" evidence="12">
    <location>
        <begin position="130"/>
        <end position="224"/>
    </location>
</feature>
<keyword evidence="10" id="KW-1133">Transmembrane helix</keyword>
<dbReference type="InterPro" id="IPR036179">
    <property type="entry name" value="Ig-like_dom_sf"/>
</dbReference>
<evidence type="ECO:0000256" key="10">
    <source>
        <dbReference type="SAM" id="Phobius"/>
    </source>
</evidence>
<evidence type="ECO:0000256" key="11">
    <source>
        <dbReference type="SAM" id="SignalP"/>
    </source>
</evidence>
<evidence type="ECO:0000313" key="14">
    <source>
        <dbReference type="Proteomes" id="UP001329430"/>
    </source>
</evidence>
<sequence>MAIMLSKRTLFVSVLLFIVPSNGKAKPPKFGPPIVNITVPVGRDAMFGCNVDHLGGYRVGWVKADTKAIQAIHNSVITHNQRVSISHINHATWNLHIRGVQEEDGGVYMCQINTDPMQSQIGILKVVVSPDFIQEETSGDEIIREGTHLFLTCKASGRPAPRIEWRREDGSDIIIRNGSTRVKVPTYVGSTLNMTKILRSEMGAYMCIASNGVPPAVSKRIQVSVTFPPVINVRNQLVGAPLGTSVTLECTVEAFPKPIYYWMAKPDHMLLSNDRLDIGEQEISSFETRMYITVKNFIRRDVGSYRCISKNSLGLVESSVRLYEITGPTLVSRFADEDDDSEYFGSAENEAEEQLTNSVAGRGRSPSLQRTLKAPRATRNTYTDKQVPSEGGTPSCITITVIVAIFSLLILNVFLI</sequence>
<keyword evidence="3 11" id="KW-0732">Signal</keyword>
<comment type="caution">
    <text evidence="13">The sequence shown here is derived from an EMBL/GenBank/DDBJ whole genome shotgun (WGS) entry which is preliminary data.</text>
</comment>
<dbReference type="EMBL" id="JAVRBK010000009">
    <property type="protein sequence ID" value="KAK5639556.1"/>
    <property type="molecule type" value="Genomic_DNA"/>
</dbReference>